<dbReference type="STRING" id="1802165.A3F94_02810"/>
<dbReference type="AlphaFoldDB" id="A0A1G2HIF7"/>
<comment type="caution">
    <text evidence="2">The sequence shown here is derived from an EMBL/GenBank/DDBJ whole genome shotgun (WGS) entry which is preliminary data.</text>
</comment>
<accession>A0A1G2HIF7</accession>
<dbReference type="EMBL" id="MHOK01000005">
    <property type="protein sequence ID" value="OGZ62233.1"/>
    <property type="molecule type" value="Genomic_DNA"/>
</dbReference>
<evidence type="ECO:0000313" key="2">
    <source>
        <dbReference type="EMBL" id="OGZ62233.1"/>
    </source>
</evidence>
<evidence type="ECO:0000256" key="1">
    <source>
        <dbReference type="SAM" id="Phobius"/>
    </source>
</evidence>
<reference evidence="2 3" key="1">
    <citation type="journal article" date="2016" name="Nat. Commun.">
        <title>Thousands of microbial genomes shed light on interconnected biogeochemical processes in an aquifer system.</title>
        <authorList>
            <person name="Anantharaman K."/>
            <person name="Brown C.T."/>
            <person name="Hug L.A."/>
            <person name="Sharon I."/>
            <person name="Castelle C.J."/>
            <person name="Probst A.J."/>
            <person name="Thomas B.C."/>
            <person name="Singh A."/>
            <person name="Wilkins M.J."/>
            <person name="Karaoz U."/>
            <person name="Brodie E.L."/>
            <person name="Williams K.H."/>
            <person name="Hubbard S.S."/>
            <person name="Banfield J.F."/>
        </authorList>
    </citation>
    <scope>NUCLEOTIDE SEQUENCE [LARGE SCALE GENOMIC DNA]</scope>
</reference>
<evidence type="ECO:0000313" key="3">
    <source>
        <dbReference type="Proteomes" id="UP000176770"/>
    </source>
</evidence>
<feature type="transmembrane region" description="Helical" evidence="1">
    <location>
        <begin position="42"/>
        <end position="64"/>
    </location>
</feature>
<keyword evidence="1" id="KW-0812">Transmembrane</keyword>
<sequence>MLTFLVLTLWLSCGYVGSAIMSAHFIENTPNAGFNKIDKLFAWLVVLLGLVTMVMALLIAGNFFRSHKKPLWNWPFYNNNK</sequence>
<gene>
    <name evidence="2" type="ORF">A3F94_02810</name>
</gene>
<protein>
    <submittedName>
        <fullName evidence="2">Uncharacterized protein</fullName>
    </submittedName>
</protein>
<keyword evidence="1" id="KW-1133">Transmembrane helix</keyword>
<organism evidence="2 3">
    <name type="scientific">Candidatus Spechtbacteria bacterium RIFCSPLOWO2_12_FULL_38_22</name>
    <dbReference type="NCBI Taxonomy" id="1802165"/>
    <lineage>
        <taxon>Bacteria</taxon>
        <taxon>Candidatus Spechtiibacteriota</taxon>
    </lineage>
</organism>
<dbReference type="Proteomes" id="UP000176770">
    <property type="component" value="Unassembled WGS sequence"/>
</dbReference>
<proteinExistence type="predicted"/>
<name>A0A1G2HIF7_9BACT</name>
<keyword evidence="1" id="KW-0472">Membrane</keyword>